<keyword evidence="1" id="KW-0472">Membrane</keyword>
<dbReference type="OrthoDB" id="6418713at2759"/>
<dbReference type="EMBL" id="PKPP01005964">
    <property type="protein sequence ID" value="PWA58203.1"/>
    <property type="molecule type" value="Genomic_DNA"/>
</dbReference>
<comment type="caution">
    <text evidence="3">The sequence shown here is derived from an EMBL/GenBank/DDBJ whole genome shotgun (WGS) entry which is preliminary data.</text>
</comment>
<dbReference type="Pfam" id="PF03151">
    <property type="entry name" value="TPT"/>
    <property type="match status" value="1"/>
</dbReference>
<evidence type="ECO:0000256" key="1">
    <source>
        <dbReference type="SAM" id="Phobius"/>
    </source>
</evidence>
<gene>
    <name evidence="3" type="ORF">CTI12_AA399130</name>
</gene>
<name>A0A2U1MAE0_ARTAN</name>
<organism evidence="3 4">
    <name type="scientific">Artemisia annua</name>
    <name type="common">Sweet wormwood</name>
    <dbReference type="NCBI Taxonomy" id="35608"/>
    <lineage>
        <taxon>Eukaryota</taxon>
        <taxon>Viridiplantae</taxon>
        <taxon>Streptophyta</taxon>
        <taxon>Embryophyta</taxon>
        <taxon>Tracheophyta</taxon>
        <taxon>Spermatophyta</taxon>
        <taxon>Magnoliopsida</taxon>
        <taxon>eudicotyledons</taxon>
        <taxon>Gunneridae</taxon>
        <taxon>Pentapetalae</taxon>
        <taxon>asterids</taxon>
        <taxon>campanulids</taxon>
        <taxon>Asterales</taxon>
        <taxon>Asteraceae</taxon>
        <taxon>Asteroideae</taxon>
        <taxon>Anthemideae</taxon>
        <taxon>Artemisiinae</taxon>
        <taxon>Artemisia</taxon>
    </lineage>
</organism>
<feature type="transmembrane region" description="Helical" evidence="1">
    <location>
        <begin position="121"/>
        <end position="142"/>
    </location>
</feature>
<keyword evidence="4" id="KW-1185">Reference proteome</keyword>
<feature type="transmembrane region" description="Helical" evidence="1">
    <location>
        <begin position="92"/>
        <end position="109"/>
    </location>
</feature>
<dbReference type="InterPro" id="IPR004853">
    <property type="entry name" value="Sugar_P_trans_dom"/>
</dbReference>
<dbReference type="Proteomes" id="UP000245207">
    <property type="component" value="Unassembled WGS sequence"/>
</dbReference>
<evidence type="ECO:0000313" key="3">
    <source>
        <dbReference type="EMBL" id="PWA58203.1"/>
    </source>
</evidence>
<proteinExistence type="predicted"/>
<accession>A0A2U1MAE0</accession>
<feature type="domain" description="Sugar phosphate transporter" evidence="2">
    <location>
        <begin position="91"/>
        <end position="141"/>
    </location>
</feature>
<keyword evidence="1" id="KW-0812">Transmembrane</keyword>
<keyword evidence="1" id="KW-1133">Transmembrane helix</keyword>
<reference evidence="3 4" key="1">
    <citation type="journal article" date="2018" name="Mol. Plant">
        <title>The genome of Artemisia annua provides insight into the evolution of Asteraceae family and artemisinin biosynthesis.</title>
        <authorList>
            <person name="Shen Q."/>
            <person name="Zhang L."/>
            <person name="Liao Z."/>
            <person name="Wang S."/>
            <person name="Yan T."/>
            <person name="Shi P."/>
            <person name="Liu M."/>
            <person name="Fu X."/>
            <person name="Pan Q."/>
            <person name="Wang Y."/>
            <person name="Lv Z."/>
            <person name="Lu X."/>
            <person name="Zhang F."/>
            <person name="Jiang W."/>
            <person name="Ma Y."/>
            <person name="Chen M."/>
            <person name="Hao X."/>
            <person name="Li L."/>
            <person name="Tang Y."/>
            <person name="Lv G."/>
            <person name="Zhou Y."/>
            <person name="Sun X."/>
            <person name="Brodelius P.E."/>
            <person name="Rose J.K.C."/>
            <person name="Tang K."/>
        </authorList>
    </citation>
    <scope>NUCLEOTIDE SEQUENCE [LARGE SCALE GENOMIC DNA]</scope>
    <source>
        <strain evidence="4">cv. Huhao1</strain>
        <tissue evidence="3">Leaf</tissue>
    </source>
</reference>
<protein>
    <recommendedName>
        <fullName evidence="2">Sugar phosphate transporter domain-containing protein</fullName>
    </recommendedName>
</protein>
<evidence type="ECO:0000259" key="2">
    <source>
        <dbReference type="Pfam" id="PF03151"/>
    </source>
</evidence>
<evidence type="ECO:0000313" key="4">
    <source>
        <dbReference type="Proteomes" id="UP000245207"/>
    </source>
</evidence>
<sequence>MISTNVIKRNPIVQLPNLPSLTTQKLHKFSTINISKPLHISSMQSFGSSAKPHELKSLKTLVTCKARDSDGGEHAEVVVGVEKAEAARKVKIGFYFATLWFLNVIFNIYNKKVLNAFPFPWLTSTLSLVVGSLIMLVSWWWWVTMVTVMRRIEVEEE</sequence>
<dbReference type="AlphaFoldDB" id="A0A2U1MAE0"/>